<sequence>MITSSGVSIAPMPLSDRATDEISAFSFGTAPRNARRIVRMQCQPIARFARKQAPWTKMAANHRSEVNPEIKRKGKSAFTHGGPAIWLPSDIINAIADAVIVTVHVSDIRQLAMRRLGATPALAEEAQKALRILTHVSRDWRAALLPRAWRTVQLTGSGSLLSAHEIHAFAAQSVRRLVVPWGAMAAPVSWMAAGDGVFFGDANNDAGSSSNGSSSSSGSIVGFSVDSRSRLHRSKNAPNGDSASTNRLRSVFGDQAWPAVEHLDMSFMPLICYQGFAAHIQRTMPRLRSMRIDGFVPATALADILQCAQLLPLAAIEIAGSVWANSDSGRRSSGSSWRSSLSTVAATETAQVQGSAAVAAVDSAYLCTAVYQLPAVHPSLSILAVTGDALRSPTVFAFAMAQTSTLRALHLIECDYKVIDMLRFGRVEERHMQAVEWATTQMVLPSQEQQAHHFGIRSGRRTATRESSPQPVLWAALKELHIENYFMAPRENTGLRIYADCMPGLEQVVVGNMEPSDSYHPAPAAAGASQVPRLSGVFPELAYIKAPVFDIRSLPDHAPALRSLCVAGAGCALAQAMAPTRQDIAALLSSSLPLKRTTFSS</sequence>
<dbReference type="Proteomes" id="UP001150581">
    <property type="component" value="Unassembled WGS sequence"/>
</dbReference>
<reference evidence="1" key="1">
    <citation type="submission" date="2022-07" db="EMBL/GenBank/DDBJ databases">
        <title>Phylogenomic reconstructions and comparative analyses of Kickxellomycotina fungi.</title>
        <authorList>
            <person name="Reynolds N.K."/>
            <person name="Stajich J.E."/>
            <person name="Barry K."/>
            <person name="Grigoriev I.V."/>
            <person name="Crous P."/>
            <person name="Smith M.E."/>
        </authorList>
    </citation>
    <scope>NUCLEOTIDE SEQUENCE</scope>
    <source>
        <strain evidence="1">Benny 63K</strain>
    </source>
</reference>
<evidence type="ECO:0000313" key="2">
    <source>
        <dbReference type="Proteomes" id="UP001150581"/>
    </source>
</evidence>
<dbReference type="EMBL" id="JANBPG010000670">
    <property type="protein sequence ID" value="KAJ1894614.1"/>
    <property type="molecule type" value="Genomic_DNA"/>
</dbReference>
<name>A0ACC1IG74_9FUNG</name>
<protein>
    <submittedName>
        <fullName evidence="1">Uncharacterized protein</fullName>
    </submittedName>
</protein>
<organism evidence="1 2">
    <name type="scientific">Kickxella alabastrina</name>
    <dbReference type="NCBI Taxonomy" id="61397"/>
    <lineage>
        <taxon>Eukaryota</taxon>
        <taxon>Fungi</taxon>
        <taxon>Fungi incertae sedis</taxon>
        <taxon>Zoopagomycota</taxon>
        <taxon>Kickxellomycotina</taxon>
        <taxon>Kickxellomycetes</taxon>
        <taxon>Kickxellales</taxon>
        <taxon>Kickxellaceae</taxon>
        <taxon>Kickxella</taxon>
    </lineage>
</organism>
<gene>
    <name evidence="1" type="ORF">LPJ66_005082</name>
</gene>
<keyword evidence="2" id="KW-1185">Reference proteome</keyword>
<evidence type="ECO:0000313" key="1">
    <source>
        <dbReference type="EMBL" id="KAJ1894614.1"/>
    </source>
</evidence>
<accession>A0ACC1IG74</accession>
<proteinExistence type="predicted"/>
<comment type="caution">
    <text evidence="1">The sequence shown here is derived from an EMBL/GenBank/DDBJ whole genome shotgun (WGS) entry which is preliminary data.</text>
</comment>